<dbReference type="Proteomes" id="UP000193925">
    <property type="component" value="Chromosome AFERRI"/>
</dbReference>
<dbReference type="PANTHER" id="PTHR43386">
    <property type="entry name" value="OLIGOPEPTIDE TRANSPORT SYSTEM PERMEASE PROTEIN APPC"/>
    <property type="match status" value="1"/>
</dbReference>
<reference evidence="9" key="2">
    <citation type="submission" date="2014-07" db="EMBL/GenBank/DDBJ databases">
        <title>Initial genome analysis of the psychrotolerant acidophile Acidithiobacillus ferrivorans CF27: insights into iron and sulfur oxidation pathways and into biofilm formation.</title>
        <authorList>
            <person name="Talla E."/>
            <person name="Hedrich S."/>
            <person name="Mangenot S."/>
            <person name="Ji B."/>
            <person name="Johnson D.B."/>
            <person name="Barbe V."/>
            <person name="Bonnefoy V."/>
        </authorList>
    </citation>
    <scope>NUCLEOTIDE SEQUENCE [LARGE SCALE GENOMIC DNA]</scope>
    <source>
        <strain evidence="9">CF27</strain>
    </source>
</reference>
<sequence length="303" mass="33250">MSSHPTDMTVNNSLVARPIPGLFTRLWTDSLSHWVGQYSHPMTWTGLTIFVLLLLFSWGGPWVYPADPLAIHANHILLAPSWRFPLGTDNLGRNMLARMMAGGRATLEVGLLGSFIAISMGILYGMTAALSPRWLDKVLMRLLDALLALPGLVLMIFFAAIVPLNTWSLVLVLGFLSWPGLARIVRNEALAYKERDYILAARQFGASTFYIARTHLMRSMLPILIVNATFMVADLILALSGLSFLGLGIQPPHASWGGLLNDGLQLVIIGPWWLIVFPGLAIFLAIVAMNVLGQGLLARLEGR</sequence>
<keyword evidence="3" id="KW-1003">Cell membrane</keyword>
<dbReference type="GO" id="GO:0005886">
    <property type="term" value="C:plasma membrane"/>
    <property type="evidence" value="ECO:0007669"/>
    <property type="project" value="UniProtKB-SubCell"/>
</dbReference>
<feature type="transmembrane region" description="Helical" evidence="7">
    <location>
        <begin position="44"/>
        <end position="64"/>
    </location>
</feature>
<reference evidence="10 11" key="3">
    <citation type="submission" date="2017-03" db="EMBL/GenBank/DDBJ databases">
        <authorList>
            <person name="Regsiter A."/>
            <person name="William W."/>
        </authorList>
    </citation>
    <scope>NUCLEOTIDE SEQUENCE [LARGE SCALE GENOMIC DNA]</scope>
    <source>
        <strain evidence="10">PRJEB5721</strain>
    </source>
</reference>
<dbReference type="GO" id="GO:0055085">
    <property type="term" value="P:transmembrane transport"/>
    <property type="evidence" value="ECO:0007669"/>
    <property type="project" value="InterPro"/>
</dbReference>
<evidence type="ECO:0000256" key="5">
    <source>
        <dbReference type="ARBA" id="ARBA00022989"/>
    </source>
</evidence>
<dbReference type="PROSITE" id="PS50928">
    <property type="entry name" value="ABC_TM1"/>
    <property type="match status" value="1"/>
</dbReference>
<keyword evidence="5 7" id="KW-1133">Transmembrane helix</keyword>
<dbReference type="SUPFAM" id="SSF161098">
    <property type="entry name" value="MetI-like"/>
    <property type="match status" value="1"/>
</dbReference>
<evidence type="ECO:0000313" key="11">
    <source>
        <dbReference type="Proteomes" id="UP000193925"/>
    </source>
</evidence>
<keyword evidence="2 7" id="KW-0813">Transport</keyword>
<protein>
    <submittedName>
        <fullName evidence="9">Binding-protein-dependent transport systems inner membrane component</fullName>
    </submittedName>
</protein>
<gene>
    <name evidence="9" type="ORF">AFERRI_10244</name>
    <name evidence="10" type="ORF">AFERRI_11070</name>
</gene>
<dbReference type="InterPro" id="IPR050366">
    <property type="entry name" value="BP-dependent_transpt_permease"/>
</dbReference>
<evidence type="ECO:0000256" key="7">
    <source>
        <dbReference type="RuleBase" id="RU363032"/>
    </source>
</evidence>
<evidence type="ECO:0000256" key="3">
    <source>
        <dbReference type="ARBA" id="ARBA00022475"/>
    </source>
</evidence>
<feature type="transmembrane region" description="Helical" evidence="7">
    <location>
        <begin position="269"/>
        <end position="293"/>
    </location>
</feature>
<organism evidence="9">
    <name type="scientific">Acidithiobacillus ferrivorans</name>
    <dbReference type="NCBI Taxonomy" id="160808"/>
    <lineage>
        <taxon>Bacteria</taxon>
        <taxon>Pseudomonadati</taxon>
        <taxon>Pseudomonadota</taxon>
        <taxon>Acidithiobacillia</taxon>
        <taxon>Acidithiobacillales</taxon>
        <taxon>Acidithiobacillaceae</taxon>
        <taxon>Acidithiobacillus</taxon>
    </lineage>
</organism>
<proteinExistence type="inferred from homology"/>
<dbReference type="InterPro" id="IPR035906">
    <property type="entry name" value="MetI-like_sf"/>
</dbReference>
<evidence type="ECO:0000313" key="9">
    <source>
        <dbReference type="EMBL" id="CDQ12421.1"/>
    </source>
</evidence>
<dbReference type="PANTHER" id="PTHR43386:SF1">
    <property type="entry name" value="D,D-DIPEPTIDE TRANSPORT SYSTEM PERMEASE PROTEIN DDPC-RELATED"/>
    <property type="match status" value="1"/>
</dbReference>
<keyword evidence="6 7" id="KW-0472">Membrane</keyword>
<evidence type="ECO:0000256" key="2">
    <source>
        <dbReference type="ARBA" id="ARBA00022448"/>
    </source>
</evidence>
<dbReference type="CDD" id="cd06261">
    <property type="entry name" value="TM_PBP2"/>
    <property type="match status" value="1"/>
</dbReference>
<dbReference type="EMBL" id="LT841305">
    <property type="protein sequence ID" value="SMH65035.1"/>
    <property type="molecule type" value="Genomic_DNA"/>
</dbReference>
<dbReference type="EMBL" id="CCCS020000001">
    <property type="protein sequence ID" value="CDQ12421.1"/>
    <property type="molecule type" value="Genomic_DNA"/>
</dbReference>
<evidence type="ECO:0000256" key="4">
    <source>
        <dbReference type="ARBA" id="ARBA00022692"/>
    </source>
</evidence>
<evidence type="ECO:0000256" key="1">
    <source>
        <dbReference type="ARBA" id="ARBA00004651"/>
    </source>
</evidence>
<evidence type="ECO:0000313" key="10">
    <source>
        <dbReference type="EMBL" id="SMH65035.1"/>
    </source>
</evidence>
<dbReference type="AlphaFoldDB" id="A0A060UVS4"/>
<accession>A0A060UVS4</accession>
<dbReference type="RefSeq" id="WP_035190433.1">
    <property type="nucleotide sequence ID" value="NZ_CCCS020000001.1"/>
</dbReference>
<feature type="transmembrane region" description="Helical" evidence="7">
    <location>
        <begin position="223"/>
        <end position="249"/>
    </location>
</feature>
<dbReference type="Gene3D" id="1.10.3720.10">
    <property type="entry name" value="MetI-like"/>
    <property type="match status" value="1"/>
</dbReference>
<evidence type="ECO:0000259" key="8">
    <source>
        <dbReference type="PROSITE" id="PS50928"/>
    </source>
</evidence>
<comment type="subcellular location">
    <subcellularLocation>
        <location evidence="1 7">Cell membrane</location>
        <topology evidence="1 7">Multi-pass membrane protein</topology>
    </subcellularLocation>
</comment>
<keyword evidence="4 7" id="KW-0812">Transmembrane</keyword>
<dbReference type="Pfam" id="PF00528">
    <property type="entry name" value="BPD_transp_1"/>
    <property type="match status" value="1"/>
</dbReference>
<name>A0A060UVS4_9PROT</name>
<feature type="domain" description="ABC transmembrane type-1" evidence="8">
    <location>
        <begin position="103"/>
        <end position="293"/>
    </location>
</feature>
<feature type="transmembrane region" description="Helical" evidence="7">
    <location>
        <begin position="109"/>
        <end position="130"/>
    </location>
</feature>
<dbReference type="InterPro" id="IPR000515">
    <property type="entry name" value="MetI-like"/>
</dbReference>
<reference evidence="9" key="1">
    <citation type="submission" date="2014-03" db="EMBL/GenBank/DDBJ databases">
        <authorList>
            <person name="Genoscope - CEA"/>
        </authorList>
    </citation>
    <scope>NUCLEOTIDE SEQUENCE [LARGE SCALE GENOMIC DNA]</scope>
    <source>
        <strain evidence="9">CF27</strain>
    </source>
</reference>
<keyword evidence="11" id="KW-1185">Reference proteome</keyword>
<comment type="similarity">
    <text evidence="7">Belongs to the binding-protein-dependent transport system permease family.</text>
</comment>
<evidence type="ECO:0000256" key="6">
    <source>
        <dbReference type="ARBA" id="ARBA00023136"/>
    </source>
</evidence>